<keyword evidence="6 8" id="KW-0560">Oxidoreductase</keyword>
<dbReference type="PIRSF" id="PIRSF000362">
    <property type="entry name" value="FNR"/>
    <property type="match status" value="1"/>
</dbReference>
<dbReference type="STRING" id="461836.A0A0L0DBY3"/>
<evidence type="ECO:0000256" key="6">
    <source>
        <dbReference type="ARBA" id="ARBA00023002"/>
    </source>
</evidence>
<feature type="binding site" evidence="10">
    <location>
        <begin position="195"/>
        <end position="198"/>
    </location>
    <ligand>
        <name>NADP(+)</name>
        <dbReference type="ChEBI" id="CHEBI:58349"/>
    </ligand>
</feature>
<feature type="binding site" evidence="10">
    <location>
        <position position="425"/>
    </location>
    <ligand>
        <name>NADP(+)</name>
        <dbReference type="ChEBI" id="CHEBI:58349"/>
    </ligand>
</feature>
<dbReference type="PRINTS" id="PR00419">
    <property type="entry name" value="ADXRDTASE"/>
</dbReference>
<evidence type="ECO:0000256" key="7">
    <source>
        <dbReference type="ARBA" id="ARBA00048933"/>
    </source>
</evidence>
<feature type="binding site" evidence="9">
    <location>
        <position position="66"/>
    </location>
    <ligand>
        <name>FAD</name>
        <dbReference type="ChEBI" id="CHEBI:57692"/>
    </ligand>
</feature>
<dbReference type="OrthoDB" id="333024at2759"/>
<name>A0A0L0DBY3_THETB</name>
<dbReference type="PANTHER" id="PTHR48467">
    <property type="entry name" value="GLUTAMATE SYNTHASE 1 [NADH], CHLOROPLASTIC-LIKE"/>
    <property type="match status" value="1"/>
</dbReference>
<keyword evidence="4 8" id="KW-0274">FAD</keyword>
<keyword evidence="3 8" id="KW-0285">Flavoprotein</keyword>
<dbReference type="GO" id="GO:0016491">
    <property type="term" value="F:oxidoreductase activity"/>
    <property type="evidence" value="ECO:0007669"/>
    <property type="project" value="UniProtKB-KW"/>
</dbReference>
<organism evidence="11 12">
    <name type="scientific">Thecamonas trahens ATCC 50062</name>
    <dbReference type="NCBI Taxonomy" id="461836"/>
    <lineage>
        <taxon>Eukaryota</taxon>
        <taxon>Apusozoa</taxon>
        <taxon>Apusomonadida</taxon>
        <taxon>Apusomonadidae</taxon>
        <taxon>Thecamonas</taxon>
    </lineage>
</organism>
<evidence type="ECO:0000256" key="1">
    <source>
        <dbReference type="ARBA" id="ARBA00001974"/>
    </source>
</evidence>
<evidence type="ECO:0000256" key="8">
    <source>
        <dbReference type="PIRNR" id="PIRNR000362"/>
    </source>
</evidence>
<dbReference type="EMBL" id="GL349457">
    <property type="protein sequence ID" value="KNC49750.1"/>
    <property type="molecule type" value="Genomic_DNA"/>
</dbReference>
<accession>A0A0L0DBY3</accession>
<dbReference type="Gene3D" id="3.50.50.60">
    <property type="entry name" value="FAD/NAD(P)-binding domain"/>
    <property type="match status" value="1"/>
</dbReference>
<comment type="similarity">
    <text evidence="2 8">Belongs to the ferredoxin--NADP reductase type 1 family.</text>
</comment>
<feature type="binding site" evidence="10">
    <location>
        <position position="253"/>
    </location>
    <ligand>
        <name>NADP(+)</name>
        <dbReference type="ChEBI" id="CHEBI:58349"/>
    </ligand>
</feature>
<evidence type="ECO:0000256" key="4">
    <source>
        <dbReference type="ARBA" id="ARBA00022827"/>
    </source>
</evidence>
<dbReference type="InterPro" id="IPR055275">
    <property type="entry name" value="Ferredox_Rdtase"/>
</dbReference>
<sequence length="520" mass="53873">MEKRWGKLAPVDSTRLNFVQQWNDDAGPAVDAEPGPSGLYTAKYVLEGAPGVSVDVLDASPLPFGLVRNGVAPDHPEVKLVTTTFDAMADRFSDRFRFMGNVGVGKSGLGEADGVPQPRVALGDLREAYDAVVLAYGAEAEKSLDGVDGADLEGIVPARAFVEWYNGALGAADMEGLVRARVANVDDASVAVIGHGNVALDVARMLVSPPEALRATDMPRSVGDVLAAAYQSLGKVTAIGRRGPQHAACTTKELREMTKLSGLSVHARGVAHADEWSPKHVSVAKALAGDRVRTRVFKLLASAFEHGHGSGLNEPVAAASAKAFTMAFYTQPIGFVADETGSGVAGVKVQLMERDPNDPNASRAVAGASAVIPASLVVTSIGYRSVPLPGAPFDEVRGVVPNVAGRVVGEDSLYAAGWVKRGPRGVIVATLNDAVETADAVVSDLAAKEAGVARPAPDLAALAGLDPALVDEWVTTYADWKALDAMEIAAGSASGQSRAKLTTRADVFAALASIRSGGQA</sequence>
<feature type="binding site" evidence="9">
    <location>
        <begin position="425"/>
        <end position="427"/>
    </location>
    <ligand>
        <name>FAD</name>
        <dbReference type="ChEBI" id="CHEBI:57692"/>
    </ligand>
</feature>
<keyword evidence="12" id="KW-1185">Reference proteome</keyword>
<evidence type="ECO:0000256" key="10">
    <source>
        <dbReference type="PIRSR" id="PIRSR000362-2"/>
    </source>
</evidence>
<dbReference type="AlphaFoldDB" id="A0A0L0DBY3"/>
<dbReference type="InterPro" id="IPR036188">
    <property type="entry name" value="FAD/NAD-bd_sf"/>
</dbReference>
<dbReference type="SUPFAM" id="SSF51971">
    <property type="entry name" value="Nucleotide-binding domain"/>
    <property type="match status" value="2"/>
</dbReference>
<protein>
    <recommendedName>
        <fullName evidence="8">NADPH:adrenodoxin oxidoreductase, mitochondrial</fullName>
        <ecNumber evidence="8">1.18.1.6</ecNumber>
    </recommendedName>
</protein>
<dbReference type="PANTHER" id="PTHR48467:SF1">
    <property type="entry name" value="GLUTAMATE SYNTHASE 1 [NADH], CHLOROPLASTIC-LIKE"/>
    <property type="match status" value="1"/>
</dbReference>
<evidence type="ECO:0000256" key="5">
    <source>
        <dbReference type="ARBA" id="ARBA00022857"/>
    </source>
</evidence>
<dbReference type="EC" id="1.18.1.6" evidence="8"/>
<gene>
    <name evidence="11" type="ORF">AMSG_06023</name>
</gene>
<feature type="binding site" evidence="9">
    <location>
        <position position="104"/>
    </location>
    <ligand>
        <name>FAD</name>
        <dbReference type="ChEBI" id="CHEBI:57692"/>
    </ligand>
</feature>
<dbReference type="GeneID" id="25565294"/>
<reference evidence="11 12" key="1">
    <citation type="submission" date="2010-05" db="EMBL/GenBank/DDBJ databases">
        <title>The Genome Sequence of Thecamonas trahens ATCC 50062.</title>
        <authorList>
            <consortium name="The Broad Institute Genome Sequencing Platform"/>
            <person name="Russ C."/>
            <person name="Cuomo C."/>
            <person name="Shea T."/>
            <person name="Young S.K."/>
            <person name="Zeng Q."/>
            <person name="Koehrsen M."/>
            <person name="Haas B."/>
            <person name="Borodovsky M."/>
            <person name="Guigo R."/>
            <person name="Alvarado L."/>
            <person name="Berlin A."/>
            <person name="Bochicchio J."/>
            <person name="Borenstein D."/>
            <person name="Chapman S."/>
            <person name="Chen Z."/>
            <person name="Freedman E."/>
            <person name="Gellesch M."/>
            <person name="Goldberg J."/>
            <person name="Griggs A."/>
            <person name="Gujja S."/>
            <person name="Heilman E."/>
            <person name="Heiman D."/>
            <person name="Hepburn T."/>
            <person name="Howarth C."/>
            <person name="Jen D."/>
            <person name="Larson L."/>
            <person name="Mehta T."/>
            <person name="Park D."/>
            <person name="Pearson M."/>
            <person name="Roberts A."/>
            <person name="Saif S."/>
            <person name="Shenoy N."/>
            <person name="Sisk P."/>
            <person name="Stolte C."/>
            <person name="Sykes S."/>
            <person name="Thomson T."/>
            <person name="Walk T."/>
            <person name="White J."/>
            <person name="Yandava C."/>
            <person name="Burger G."/>
            <person name="Gray M.W."/>
            <person name="Holland P.W.H."/>
            <person name="King N."/>
            <person name="Lang F.B.F."/>
            <person name="Roger A.J."/>
            <person name="Ruiz-Trillo I."/>
            <person name="Lander E."/>
            <person name="Nusbaum C."/>
        </authorList>
    </citation>
    <scope>NUCLEOTIDE SEQUENCE [LARGE SCALE GENOMIC DNA]</scope>
    <source>
        <strain evidence="11 12">ATCC 50062</strain>
    </source>
</reference>
<evidence type="ECO:0000256" key="2">
    <source>
        <dbReference type="ARBA" id="ARBA00008312"/>
    </source>
</evidence>
<dbReference type="OMA" id="RFNFIGN"/>
<comment type="cofactor">
    <cofactor evidence="1 8 9">
        <name>FAD</name>
        <dbReference type="ChEBI" id="CHEBI:57692"/>
    </cofactor>
</comment>
<dbReference type="GO" id="GO:0005739">
    <property type="term" value="C:mitochondrion"/>
    <property type="evidence" value="ECO:0007669"/>
    <property type="project" value="UniProtKB-SubCell"/>
</dbReference>
<evidence type="ECO:0000313" key="11">
    <source>
        <dbReference type="EMBL" id="KNC49750.1"/>
    </source>
</evidence>
<dbReference type="Gene3D" id="3.40.50.720">
    <property type="entry name" value="NAD(P)-binding Rossmann-like Domain"/>
    <property type="match status" value="1"/>
</dbReference>
<evidence type="ECO:0000256" key="9">
    <source>
        <dbReference type="PIRSR" id="PIRSR000362-1"/>
    </source>
</evidence>
<evidence type="ECO:0000313" key="12">
    <source>
        <dbReference type="Proteomes" id="UP000054408"/>
    </source>
</evidence>
<dbReference type="Proteomes" id="UP000054408">
    <property type="component" value="Unassembled WGS sequence"/>
</dbReference>
<feature type="binding site" evidence="10">
    <location>
        <begin position="241"/>
        <end position="242"/>
    </location>
    <ligand>
        <name>NADP(+)</name>
        <dbReference type="ChEBI" id="CHEBI:58349"/>
    </ligand>
</feature>
<feature type="binding site" evidence="9">
    <location>
        <position position="418"/>
    </location>
    <ligand>
        <name>FAD</name>
        <dbReference type="ChEBI" id="CHEBI:57692"/>
    </ligand>
</feature>
<feature type="binding site" evidence="9">
    <location>
        <position position="37"/>
    </location>
    <ligand>
        <name>FAD</name>
        <dbReference type="ChEBI" id="CHEBI:57692"/>
    </ligand>
</feature>
<keyword evidence="8" id="KW-0496">Mitochondrion</keyword>
<comment type="catalytic activity">
    <reaction evidence="7 8">
        <text>2 reduced [adrenodoxin] + NADP(+) + H(+) = 2 oxidized [adrenodoxin] + NADPH</text>
        <dbReference type="Rhea" id="RHEA:42312"/>
        <dbReference type="Rhea" id="RHEA-COMP:9998"/>
        <dbReference type="Rhea" id="RHEA-COMP:9999"/>
        <dbReference type="ChEBI" id="CHEBI:15378"/>
        <dbReference type="ChEBI" id="CHEBI:33737"/>
        <dbReference type="ChEBI" id="CHEBI:33738"/>
        <dbReference type="ChEBI" id="CHEBI:57783"/>
        <dbReference type="ChEBI" id="CHEBI:58349"/>
        <dbReference type="EC" id="1.18.1.6"/>
    </reaction>
</comment>
<dbReference type="InterPro" id="IPR021163">
    <property type="entry name" value="Ferredox_Rdtase_adrenod"/>
</dbReference>
<keyword evidence="5 8" id="KW-0521">NADP</keyword>
<evidence type="ECO:0000256" key="3">
    <source>
        <dbReference type="ARBA" id="ARBA00022630"/>
    </source>
</evidence>
<proteinExistence type="inferred from homology"/>
<comment type="subcellular location">
    <subcellularLocation>
        <location evidence="8">Mitochondrion</location>
    </subcellularLocation>
</comment>
<dbReference type="RefSeq" id="XP_013757536.1">
    <property type="nucleotide sequence ID" value="XM_013902082.1"/>
</dbReference>
<dbReference type="eggNOG" id="KOG1800">
    <property type="taxonomic scope" value="Eukaryota"/>
</dbReference>